<sequence>MSGIVFFRTAARDRVVEFYRERLGFEVWLEQDGGCTILRHDDLKLGFCDAASEDDVDTDGIVTVYYDTRAAVDERHDDLADVATGGPRENEDYDIYQFFAADPEGRTLEVQTFLHDLPE</sequence>
<proteinExistence type="predicted"/>
<protein>
    <recommendedName>
        <fullName evidence="3">VOC domain-containing protein</fullName>
    </recommendedName>
</protein>
<dbReference type="STRING" id="355548.SAMN04487945_0789"/>
<dbReference type="Gene3D" id="3.10.180.10">
    <property type="entry name" value="2,3-Dihydroxybiphenyl 1,2-Dioxygenase, domain 1"/>
    <property type="match status" value="1"/>
</dbReference>
<name>A0A1I0NDG5_9EURY</name>
<keyword evidence="2" id="KW-1185">Reference proteome</keyword>
<dbReference type="OrthoDB" id="210556at2157"/>
<dbReference type="CDD" id="cd06587">
    <property type="entry name" value="VOC"/>
    <property type="match status" value="1"/>
</dbReference>
<dbReference type="SUPFAM" id="SSF54593">
    <property type="entry name" value="Glyoxalase/Bleomycin resistance protein/Dihydroxybiphenyl dioxygenase"/>
    <property type="match status" value="1"/>
</dbReference>
<gene>
    <name evidence="1" type="ORF">SAMN04487945_0789</name>
</gene>
<dbReference type="InterPro" id="IPR029068">
    <property type="entry name" value="Glyas_Bleomycin-R_OHBP_Dase"/>
</dbReference>
<evidence type="ECO:0000313" key="2">
    <source>
        <dbReference type="Proteomes" id="UP000198518"/>
    </source>
</evidence>
<reference evidence="1 2" key="1">
    <citation type="submission" date="2016-10" db="EMBL/GenBank/DDBJ databases">
        <authorList>
            <person name="de Groot N.N."/>
        </authorList>
    </citation>
    <scope>NUCLEOTIDE SEQUENCE [LARGE SCALE GENOMIC DNA]</scope>
    <source>
        <strain evidence="1 2">CGMCC 1.5337</strain>
    </source>
</reference>
<dbReference type="AlphaFoldDB" id="A0A1I0NDG5"/>
<evidence type="ECO:0000313" key="1">
    <source>
        <dbReference type="EMBL" id="SEV99320.1"/>
    </source>
</evidence>
<organism evidence="1 2">
    <name type="scientific">Halobacterium jilantaiense</name>
    <dbReference type="NCBI Taxonomy" id="355548"/>
    <lineage>
        <taxon>Archaea</taxon>
        <taxon>Methanobacteriati</taxon>
        <taxon>Methanobacteriota</taxon>
        <taxon>Stenosarchaea group</taxon>
        <taxon>Halobacteria</taxon>
        <taxon>Halobacteriales</taxon>
        <taxon>Halobacteriaceae</taxon>
        <taxon>Halobacterium</taxon>
    </lineage>
</organism>
<dbReference type="RefSeq" id="WP_089668080.1">
    <property type="nucleotide sequence ID" value="NZ_FOJA01000001.1"/>
</dbReference>
<evidence type="ECO:0008006" key="3">
    <source>
        <dbReference type="Google" id="ProtNLM"/>
    </source>
</evidence>
<dbReference type="EMBL" id="FOJA01000001">
    <property type="protein sequence ID" value="SEV99320.1"/>
    <property type="molecule type" value="Genomic_DNA"/>
</dbReference>
<dbReference type="Proteomes" id="UP000198518">
    <property type="component" value="Unassembled WGS sequence"/>
</dbReference>
<accession>A0A1I0NDG5</accession>